<dbReference type="PaxDb" id="29760-VIT_12s0059g01880.t01"/>
<gene>
    <name evidence="1" type="ordered locus">VIT_12s0059g01880</name>
</gene>
<proteinExistence type="predicted"/>
<sequence>MINVLKKPLISSRNCFGYLQFFLTTLLDRRIASRSDFSPKFRCFANISGFCQFLKREEKYDYCM</sequence>
<accession>F6HIH1</accession>
<evidence type="ECO:0000313" key="2">
    <source>
        <dbReference type="Proteomes" id="UP000009183"/>
    </source>
</evidence>
<reference evidence="2" key="1">
    <citation type="journal article" date="2007" name="Nature">
        <title>The grapevine genome sequence suggests ancestral hexaploidization in major angiosperm phyla.</title>
        <authorList>
            <consortium name="The French-Italian Public Consortium for Grapevine Genome Characterization."/>
            <person name="Jaillon O."/>
            <person name="Aury J.-M."/>
            <person name="Noel B."/>
            <person name="Policriti A."/>
            <person name="Clepet C."/>
            <person name="Casagrande A."/>
            <person name="Choisne N."/>
            <person name="Aubourg S."/>
            <person name="Vitulo N."/>
            <person name="Jubin C."/>
            <person name="Vezzi A."/>
            <person name="Legeai F."/>
            <person name="Hugueney P."/>
            <person name="Dasilva C."/>
            <person name="Horner D."/>
            <person name="Mica E."/>
            <person name="Jublot D."/>
            <person name="Poulain J."/>
            <person name="Bruyere C."/>
            <person name="Billault A."/>
            <person name="Segurens B."/>
            <person name="Gouyvenoux M."/>
            <person name="Ugarte E."/>
            <person name="Cattonaro F."/>
            <person name="Anthouard V."/>
            <person name="Vico V."/>
            <person name="Del Fabbro C."/>
            <person name="Alaux M."/>
            <person name="Di Gaspero G."/>
            <person name="Dumas V."/>
            <person name="Felice N."/>
            <person name="Paillard S."/>
            <person name="Juman I."/>
            <person name="Moroldo M."/>
            <person name="Scalabrin S."/>
            <person name="Canaguier A."/>
            <person name="Le Clainche I."/>
            <person name="Malacrida G."/>
            <person name="Durand E."/>
            <person name="Pesole G."/>
            <person name="Laucou V."/>
            <person name="Chatelet P."/>
            <person name="Merdinoglu D."/>
            <person name="Delledonne M."/>
            <person name="Pezzotti M."/>
            <person name="Lecharny A."/>
            <person name="Scarpelli C."/>
            <person name="Artiguenave F."/>
            <person name="Pe M.E."/>
            <person name="Valle G."/>
            <person name="Morgante M."/>
            <person name="Caboche M."/>
            <person name="Adam-Blondon A.-F."/>
            <person name="Weissenbach J."/>
            <person name="Quetier F."/>
            <person name="Wincker P."/>
        </authorList>
    </citation>
    <scope>NUCLEOTIDE SEQUENCE [LARGE SCALE GENOMIC DNA]</scope>
    <source>
        <strain evidence="2">cv. Pinot noir / PN40024</strain>
    </source>
</reference>
<keyword evidence="2" id="KW-1185">Reference proteome</keyword>
<dbReference type="Proteomes" id="UP000009183">
    <property type="component" value="Chromosome 12"/>
</dbReference>
<dbReference type="InParanoid" id="F6HIH1"/>
<name>F6HIH1_VITVI</name>
<dbReference type="AlphaFoldDB" id="F6HIH1"/>
<dbReference type="EMBL" id="FN595765">
    <property type="protein sequence ID" value="CCB52017.1"/>
    <property type="molecule type" value="Genomic_DNA"/>
</dbReference>
<dbReference type="HOGENOM" id="CLU_2872176_0_0_1"/>
<organism evidence="1 2">
    <name type="scientific">Vitis vinifera</name>
    <name type="common">Grape</name>
    <dbReference type="NCBI Taxonomy" id="29760"/>
    <lineage>
        <taxon>Eukaryota</taxon>
        <taxon>Viridiplantae</taxon>
        <taxon>Streptophyta</taxon>
        <taxon>Embryophyta</taxon>
        <taxon>Tracheophyta</taxon>
        <taxon>Spermatophyta</taxon>
        <taxon>Magnoliopsida</taxon>
        <taxon>eudicotyledons</taxon>
        <taxon>Gunneridae</taxon>
        <taxon>Pentapetalae</taxon>
        <taxon>rosids</taxon>
        <taxon>Vitales</taxon>
        <taxon>Vitaceae</taxon>
        <taxon>Viteae</taxon>
        <taxon>Vitis</taxon>
    </lineage>
</organism>
<evidence type="ECO:0000313" key="1">
    <source>
        <dbReference type="EMBL" id="CCB52017.1"/>
    </source>
</evidence>
<protein>
    <submittedName>
        <fullName evidence="1">Uncharacterized protein</fullName>
    </submittedName>
</protein>